<dbReference type="FunFam" id="1.20.1440.170:FF:000001">
    <property type="entry name" value="Translation machinery-associated 16 homolog"/>
    <property type="match status" value="1"/>
</dbReference>
<name>A0A8B8EAJ1_CRAVI</name>
<evidence type="ECO:0000256" key="1">
    <source>
        <dbReference type="ARBA" id="ARBA00034127"/>
    </source>
</evidence>
<keyword evidence="3" id="KW-1185">Reference proteome</keyword>
<dbReference type="Gene3D" id="1.20.1440.170">
    <property type="entry name" value="Translation machinery-associated protein 16-like"/>
    <property type="match status" value="1"/>
</dbReference>
<feature type="region of interest" description="Disordered" evidence="2">
    <location>
        <begin position="102"/>
        <end position="121"/>
    </location>
</feature>
<feature type="compositionally biased region" description="Basic and acidic residues" evidence="2">
    <location>
        <begin position="166"/>
        <end position="179"/>
    </location>
</feature>
<dbReference type="InterPro" id="IPR038356">
    <property type="entry name" value="Tma16_sf"/>
</dbReference>
<dbReference type="PANTHER" id="PTHR13349">
    <property type="entry name" value="TRANSLATION MACHINERY-ASSOCIATED PROTEIN 16"/>
    <property type="match status" value="1"/>
</dbReference>
<dbReference type="PANTHER" id="PTHR13349:SF2">
    <property type="entry name" value="TRANSLATION MACHINERY-ASSOCIATED PROTEIN 16"/>
    <property type="match status" value="1"/>
</dbReference>
<dbReference type="GO" id="GO:0005634">
    <property type="term" value="C:nucleus"/>
    <property type="evidence" value="ECO:0007669"/>
    <property type="project" value="TreeGrafter"/>
</dbReference>
<dbReference type="InterPro" id="IPR021346">
    <property type="entry name" value="Tma16"/>
</dbReference>
<gene>
    <name evidence="4" type="primary">LOC111133501</name>
</gene>
<feature type="compositionally biased region" description="Basic and acidic residues" evidence="2">
    <location>
        <begin position="192"/>
        <end position="204"/>
    </location>
</feature>
<accession>A0A8B8EAJ1</accession>
<dbReference type="Pfam" id="PF11176">
    <property type="entry name" value="Tma16"/>
    <property type="match status" value="1"/>
</dbReference>
<proteinExistence type="inferred from homology"/>
<evidence type="ECO:0000256" key="2">
    <source>
        <dbReference type="SAM" id="MobiDB-lite"/>
    </source>
</evidence>
<comment type="similarity">
    <text evidence="1">Belongs to the TMA16 family.</text>
</comment>
<dbReference type="KEGG" id="cvn:111133501"/>
<feature type="region of interest" description="Disordered" evidence="2">
    <location>
        <begin position="166"/>
        <end position="204"/>
    </location>
</feature>
<feature type="compositionally biased region" description="Basic and acidic residues" evidence="2">
    <location>
        <begin position="109"/>
        <end position="121"/>
    </location>
</feature>
<dbReference type="Proteomes" id="UP000694844">
    <property type="component" value="Chromosome 5"/>
</dbReference>
<reference evidence="4" key="1">
    <citation type="submission" date="2025-08" db="UniProtKB">
        <authorList>
            <consortium name="RefSeq"/>
        </authorList>
    </citation>
    <scope>IDENTIFICATION</scope>
    <source>
        <tissue evidence="4">Whole sample</tissue>
    </source>
</reference>
<organism evidence="3 4">
    <name type="scientific">Crassostrea virginica</name>
    <name type="common">Eastern oyster</name>
    <dbReference type="NCBI Taxonomy" id="6565"/>
    <lineage>
        <taxon>Eukaryota</taxon>
        <taxon>Metazoa</taxon>
        <taxon>Spiralia</taxon>
        <taxon>Lophotrochozoa</taxon>
        <taxon>Mollusca</taxon>
        <taxon>Bivalvia</taxon>
        <taxon>Autobranchia</taxon>
        <taxon>Pteriomorphia</taxon>
        <taxon>Ostreida</taxon>
        <taxon>Ostreoidea</taxon>
        <taxon>Ostreidae</taxon>
        <taxon>Crassostrea</taxon>
    </lineage>
</organism>
<feature type="compositionally biased region" description="Acidic residues" evidence="2">
    <location>
        <begin position="180"/>
        <end position="191"/>
    </location>
</feature>
<dbReference type="GeneID" id="111133501"/>
<dbReference type="OrthoDB" id="270284at2759"/>
<evidence type="ECO:0000313" key="4">
    <source>
        <dbReference type="RefSeq" id="XP_022337662.1"/>
    </source>
</evidence>
<dbReference type="AlphaFoldDB" id="A0A8B8EAJ1"/>
<dbReference type="RefSeq" id="XP_022337662.1">
    <property type="nucleotide sequence ID" value="XM_022481954.1"/>
</dbReference>
<sequence>MPKAPKAKLSGKGKPEKVIHPNSRKAAYLAGKANRIERVQLSKQASSLKLEVLAEKLLWFKERLDPEKKVFMKSDLKPLVQEYIQRFDSELEQIDIVRSIGKRQGNPHSARENAVKSTIEREKRQIDEGSFEVPHVFNAKNLTFFRAWNGEIKYVKNIKLSKLSAKDLEQGSSESKEKEEEQEEENDEEMQEDTKEEAASSKIN</sequence>
<protein>
    <submittedName>
        <fullName evidence="4">Translation machinery-associated protein 16-like</fullName>
    </submittedName>
</protein>
<evidence type="ECO:0000313" key="3">
    <source>
        <dbReference type="Proteomes" id="UP000694844"/>
    </source>
</evidence>